<accession>A0A316A2D9</accession>
<sequence length="115" mass="13154">MSRPKRRRGVPLYVWVSEEEYAAIWERMAQAGTQNLSAYIRKMALNGYVLNVDLAPVRELVSLQRRCANNLNQVAIHANTYGVYPSEITALQKDYAELWSRVSEVLKQLTAVVEL</sequence>
<evidence type="ECO:0000313" key="1">
    <source>
        <dbReference type="EMBL" id="SUQ12299.1"/>
    </source>
</evidence>
<dbReference type="OrthoDB" id="9804743at2"/>
<organism evidence="1 2">
    <name type="scientific">Faecalicatena contorta</name>
    <dbReference type="NCBI Taxonomy" id="39482"/>
    <lineage>
        <taxon>Bacteria</taxon>
        <taxon>Bacillati</taxon>
        <taxon>Bacillota</taxon>
        <taxon>Clostridia</taxon>
        <taxon>Lachnospirales</taxon>
        <taxon>Lachnospiraceae</taxon>
        <taxon>Faecalicatena</taxon>
    </lineage>
</organism>
<proteinExistence type="predicted"/>
<evidence type="ECO:0000313" key="2">
    <source>
        <dbReference type="Proteomes" id="UP000254051"/>
    </source>
</evidence>
<protein>
    <submittedName>
        <fullName evidence="1">Mobilisation protein (MobC)</fullName>
    </submittedName>
</protein>
<dbReference type="RefSeq" id="WP_055669137.1">
    <property type="nucleotide sequence ID" value="NZ_QGDS01000001.1"/>
</dbReference>
<gene>
    <name evidence="1" type="ORF">SAMN05216529_101189</name>
</gene>
<dbReference type="AlphaFoldDB" id="A0A316A2D9"/>
<name>A0A316A2D9_9FIRM</name>
<dbReference type="Pfam" id="PF21983">
    <property type="entry name" value="NikA-like"/>
    <property type="match status" value="1"/>
</dbReference>
<keyword evidence="2" id="KW-1185">Reference proteome</keyword>
<dbReference type="Proteomes" id="UP000254051">
    <property type="component" value="Unassembled WGS sequence"/>
</dbReference>
<dbReference type="InterPro" id="IPR053842">
    <property type="entry name" value="NikA-like"/>
</dbReference>
<dbReference type="EMBL" id="UHJJ01000001">
    <property type="protein sequence ID" value="SUQ12299.1"/>
    <property type="molecule type" value="Genomic_DNA"/>
</dbReference>
<reference evidence="2" key="1">
    <citation type="submission" date="2017-07" db="EMBL/GenBank/DDBJ databases">
        <authorList>
            <person name="Varghese N."/>
            <person name="Submissions S."/>
        </authorList>
    </citation>
    <scope>NUCLEOTIDE SEQUENCE [LARGE SCALE GENOMIC DNA]</scope>
    <source>
        <strain evidence="2">NLAE-zl-C134</strain>
    </source>
</reference>